<evidence type="ECO:0000313" key="2">
    <source>
        <dbReference type="Proteomes" id="UP000232707"/>
    </source>
</evidence>
<dbReference type="GeneID" id="37616944"/>
<reference evidence="1 2" key="1">
    <citation type="submission" date="2016-02" db="EMBL/GenBank/DDBJ databases">
        <title>Genome sequence of a new Betabaculovirus TnGV isolated from the cabagge looper Trichoplusia ni (Lepidoptera: Noctuidae).</title>
        <authorList>
            <person name="Del Rincon-Castro M.C."/>
            <person name="Bivian-Hernandez Mdl.A."/>
            <person name="Lopez-Tlacomulco J.J."/>
            <person name="Ibarra J.E."/>
        </authorList>
    </citation>
    <scope>NUCLEOTIDE SEQUENCE [LARGE SCALE GENOMIC DNA]</scope>
    <source>
        <strain evidence="1">LBIV-12</strain>
    </source>
</reference>
<proteinExistence type="predicted"/>
<keyword evidence="2" id="KW-1185">Reference proteome</keyword>
<dbReference type="KEGG" id="vg:37616944"/>
<name>A0A1D8QL94_GVTN</name>
<dbReference type="RefSeq" id="YP_009506139.1">
    <property type="nucleotide sequence ID" value="NC_038375.1"/>
</dbReference>
<evidence type="ECO:0000313" key="1">
    <source>
        <dbReference type="EMBL" id="AOW41408.1"/>
    </source>
</evidence>
<dbReference type="Proteomes" id="UP000232707">
    <property type="component" value="Segment"/>
</dbReference>
<accession>A0A1D8QL94</accession>
<sequence length="111" mass="12656">MSYKDLYQEIIRTQQDIAVTYQRLVAVENELKRNINESNTLPTNFSAKLDVLQQKVDLLLDQLLVTTNTNTAAATVANKPIKTENVDQVESNHYQLEEESASQFVVEEVQN</sequence>
<protein>
    <submittedName>
        <fullName evidence="1">Uncharacterized protein</fullName>
    </submittedName>
</protein>
<organism evidence="1 2">
    <name type="scientific">Trichoplusia ni granulovirus LBIV-12</name>
    <dbReference type="NCBI Taxonomy" id="1916701"/>
    <lineage>
        <taxon>Viruses</taxon>
        <taxon>Viruses incertae sedis</taxon>
        <taxon>Naldaviricetes</taxon>
        <taxon>Lefavirales</taxon>
        <taxon>Baculoviridae</taxon>
        <taxon>Betabaculovirus</taxon>
        <taxon>Betabaculovirus trini</taxon>
    </lineage>
</organism>
<dbReference type="EMBL" id="KU752557">
    <property type="protein sequence ID" value="AOW41408.1"/>
    <property type="molecule type" value="Genomic_DNA"/>
</dbReference>